<evidence type="ECO:0000256" key="3">
    <source>
        <dbReference type="ARBA" id="ARBA00023054"/>
    </source>
</evidence>
<evidence type="ECO:0000256" key="7">
    <source>
        <dbReference type="SAM" id="Coils"/>
    </source>
</evidence>
<keyword evidence="2" id="KW-0970">Cilium biogenesis/degradation</keyword>
<dbReference type="RefSeq" id="XP_017774273.1">
    <property type="nucleotide sequence ID" value="XM_017918784.1"/>
</dbReference>
<dbReference type="InterPro" id="IPR041146">
    <property type="entry name" value="IFT81_CH"/>
</dbReference>
<keyword evidence="5" id="KW-0966">Cell projection</keyword>
<evidence type="ECO:0000256" key="2">
    <source>
        <dbReference type="ARBA" id="ARBA00022794"/>
    </source>
</evidence>
<reference evidence="10" key="1">
    <citation type="submission" date="2025-08" db="UniProtKB">
        <authorList>
            <consortium name="RefSeq"/>
        </authorList>
    </citation>
    <scope>IDENTIFICATION</scope>
    <source>
        <tissue evidence="10">Whole Larva</tissue>
    </source>
</reference>
<dbReference type="GeneID" id="108561020"/>
<accession>A0ABM1MI73</accession>
<comment type="similarity">
    <text evidence="6">Belongs to the IFT81 family.</text>
</comment>
<proteinExistence type="inferred from homology"/>
<dbReference type="InterPro" id="IPR029600">
    <property type="entry name" value="IFT81"/>
</dbReference>
<dbReference type="InterPro" id="IPR043016">
    <property type="entry name" value="IFT81_N_sf"/>
</dbReference>
<organism evidence="9 10">
    <name type="scientific">Nicrophorus vespilloides</name>
    <name type="common">Boreal carrion beetle</name>
    <dbReference type="NCBI Taxonomy" id="110193"/>
    <lineage>
        <taxon>Eukaryota</taxon>
        <taxon>Metazoa</taxon>
        <taxon>Ecdysozoa</taxon>
        <taxon>Arthropoda</taxon>
        <taxon>Hexapoda</taxon>
        <taxon>Insecta</taxon>
        <taxon>Pterygota</taxon>
        <taxon>Neoptera</taxon>
        <taxon>Endopterygota</taxon>
        <taxon>Coleoptera</taxon>
        <taxon>Polyphaga</taxon>
        <taxon>Staphyliniformia</taxon>
        <taxon>Silphidae</taxon>
        <taxon>Nicrophorinae</taxon>
        <taxon>Nicrophorus</taxon>
    </lineage>
</organism>
<evidence type="ECO:0000259" key="8">
    <source>
        <dbReference type="Pfam" id="PF18383"/>
    </source>
</evidence>
<keyword evidence="9" id="KW-1185">Reference proteome</keyword>
<dbReference type="Pfam" id="PF18383">
    <property type="entry name" value="IFT81_CH"/>
    <property type="match status" value="1"/>
</dbReference>
<name>A0ABM1MI73_NICVS</name>
<evidence type="ECO:0000313" key="10">
    <source>
        <dbReference type="RefSeq" id="XP_017774273.1"/>
    </source>
</evidence>
<keyword evidence="4" id="KW-0969">Cilium</keyword>
<protein>
    <submittedName>
        <fullName evidence="10">Intraflagellar transport protein 81 homolog</fullName>
    </submittedName>
</protein>
<feature type="coiled-coil region" evidence="7">
    <location>
        <begin position="569"/>
        <end position="610"/>
    </location>
</feature>
<evidence type="ECO:0000313" key="9">
    <source>
        <dbReference type="Proteomes" id="UP000695000"/>
    </source>
</evidence>
<evidence type="ECO:0000256" key="1">
    <source>
        <dbReference type="ARBA" id="ARBA00004138"/>
    </source>
</evidence>
<gene>
    <name evidence="10" type="primary">LOC108561020</name>
</gene>
<dbReference type="PANTHER" id="PTHR15614">
    <property type="entry name" value="INTRAFLAGELLAR TRANSPORT PROTEIN 81 HOMOLOG"/>
    <property type="match status" value="1"/>
</dbReference>
<feature type="domain" description="IFT81 calponin homology" evidence="8">
    <location>
        <begin position="3"/>
        <end position="123"/>
    </location>
</feature>
<evidence type="ECO:0000256" key="4">
    <source>
        <dbReference type="ARBA" id="ARBA00023069"/>
    </source>
</evidence>
<dbReference type="Gene3D" id="1.10.418.70">
    <property type="entry name" value="Intraflagellar transport protein 81, N-terminal domain"/>
    <property type="match status" value="1"/>
</dbReference>
<evidence type="ECO:0000256" key="5">
    <source>
        <dbReference type="ARBA" id="ARBA00023273"/>
    </source>
</evidence>
<dbReference type="Proteomes" id="UP000695000">
    <property type="component" value="Unplaced"/>
</dbReference>
<sequence length="622" mass="72708">MMEDLKFIVNELNRNFDTDYNMISFDSLPSTDLLQILLDVLNIVNASNKLDVRKSKDQAIIAALNALQLIKYNPTIPIDPIEFREGLINGKRNIIHPILFWILANSEKVRKRVYFSNFVEKVEIPPEIFGDPEVEQMNQNYNKFIEEFWISYNENRQEKKNAEESIELQEDTKKMAVDMSFLLQRLEMQNDKLKNIPNRESLLASVKAYRREIQQEKKMQGQLKEHKNLIVQMTNELKGLHNVLNQKMSRRPDNADPLQQIREEVQINKILGESQLPKEQEGIVMELDVFERVALESEPTQEELDIINEEMEEMSKIVQTLLARKMTLTNTNDDQLLPFRNQATMIANKKQELSNFIMKVKSRIENILEMINQKAVMLREIVGGDILHGDELKNFISNLRERSIVYKKYRSYLQGIQAELGIVSRTLDILKLSDAGVEVAIKMKKDKLEDDTDLGLDDVAELKYKCKMLYQDANSKRVESVRVYEDMTQLRAAYNNFLDKFEETKTEFDNATGNISKELETIERMIEENAEAIKNAENEWKHIVKDIEGYEMCLGKYSDIKNGGVENVLLQLKEKSAELEKSRKVLEMKYEEVKEQKSLEQDAIEQLKRIKQMILFKIEIMR</sequence>
<keyword evidence="3 7" id="KW-0175">Coiled coil</keyword>
<feature type="coiled-coil region" evidence="7">
    <location>
        <begin position="199"/>
        <end position="243"/>
    </location>
</feature>
<evidence type="ECO:0000256" key="6">
    <source>
        <dbReference type="ARBA" id="ARBA00043983"/>
    </source>
</evidence>
<comment type="subcellular location">
    <subcellularLocation>
        <location evidence="1">Cell projection</location>
        <location evidence="1">Cilium</location>
    </subcellularLocation>
</comment>
<dbReference type="PANTHER" id="PTHR15614:SF2">
    <property type="entry name" value="INTRAFLAGELLAR TRANSPORT PROTEIN 81 HOMOLOG"/>
    <property type="match status" value="1"/>
</dbReference>